<dbReference type="Gene3D" id="1.20.1280.50">
    <property type="match status" value="1"/>
</dbReference>
<evidence type="ECO:0000256" key="1">
    <source>
        <dbReference type="SAM" id="MobiDB-lite"/>
    </source>
</evidence>
<evidence type="ECO:0000259" key="2">
    <source>
        <dbReference type="Pfam" id="PF12937"/>
    </source>
</evidence>
<name>A0A5C2S075_9APHY</name>
<protein>
    <recommendedName>
        <fullName evidence="2">F-box domain-containing protein</fullName>
    </recommendedName>
</protein>
<dbReference type="Gene3D" id="3.80.10.10">
    <property type="entry name" value="Ribonuclease Inhibitor"/>
    <property type="match status" value="1"/>
</dbReference>
<feature type="region of interest" description="Disordered" evidence="1">
    <location>
        <begin position="358"/>
        <end position="380"/>
    </location>
</feature>
<feature type="compositionally biased region" description="Polar residues" evidence="1">
    <location>
        <begin position="368"/>
        <end position="378"/>
    </location>
</feature>
<organism evidence="3 4">
    <name type="scientific">Lentinus tigrinus ALCF2SS1-6</name>
    <dbReference type="NCBI Taxonomy" id="1328759"/>
    <lineage>
        <taxon>Eukaryota</taxon>
        <taxon>Fungi</taxon>
        <taxon>Dikarya</taxon>
        <taxon>Basidiomycota</taxon>
        <taxon>Agaricomycotina</taxon>
        <taxon>Agaricomycetes</taxon>
        <taxon>Polyporales</taxon>
        <taxon>Polyporaceae</taxon>
        <taxon>Lentinus</taxon>
    </lineage>
</organism>
<dbReference type="SUPFAM" id="SSF81383">
    <property type="entry name" value="F-box domain"/>
    <property type="match status" value="1"/>
</dbReference>
<dbReference type="InterPro" id="IPR001810">
    <property type="entry name" value="F-box_dom"/>
</dbReference>
<dbReference type="OrthoDB" id="2750645at2759"/>
<sequence>MPTPILPPELEDYILSFLRKDSRTLCACARVCKEWLPACRAYLFDNVSFKTPRSYTAFVEQVLGSLRMFAHLEMVHGIAIMSPGGFMNRYLADTFLRDMHGNLPNLRILRISHIDWSHLLTSHTYKLFDANATPPFPRLTKLAITHAVFPSERVLAQLLVSLPNLASLSLRHISFNFGTWDLSFPIRDRDSVPYRSTTLETLWVDGSADFATPFLAWFVEQFPEASLSLRKLGCTPTLWTPATAQMLDALRPTSALNTLLVPFPTDLRDLEPPSLLAHLKNLSRLNVVLIGKFPSSPCWSAFARMLDSLPRRPRLQGLSIALCYFPATPGDWACLDGPELEFLDPVLAKLASAIAPRPASLPMPPGNSDPQTDSTSDQKPGGVPVFKFLCYIQPPREGARIAKSDVDDLVRRKLKKAAECGVLVGGRLVRTLPGMEV</sequence>
<dbReference type="InterPro" id="IPR032675">
    <property type="entry name" value="LRR_dom_sf"/>
</dbReference>
<keyword evidence="4" id="KW-1185">Reference proteome</keyword>
<evidence type="ECO:0000313" key="4">
    <source>
        <dbReference type="Proteomes" id="UP000313359"/>
    </source>
</evidence>
<reference evidence="3" key="1">
    <citation type="journal article" date="2018" name="Genome Biol. Evol.">
        <title>Genomics and development of Lentinus tigrinus, a white-rot wood-decaying mushroom with dimorphic fruiting bodies.</title>
        <authorList>
            <person name="Wu B."/>
            <person name="Xu Z."/>
            <person name="Knudson A."/>
            <person name="Carlson A."/>
            <person name="Chen N."/>
            <person name="Kovaka S."/>
            <person name="LaButti K."/>
            <person name="Lipzen A."/>
            <person name="Pennachio C."/>
            <person name="Riley R."/>
            <person name="Schakwitz W."/>
            <person name="Umezawa K."/>
            <person name="Ohm R.A."/>
            <person name="Grigoriev I.V."/>
            <person name="Nagy L.G."/>
            <person name="Gibbons J."/>
            <person name="Hibbett D."/>
        </authorList>
    </citation>
    <scope>NUCLEOTIDE SEQUENCE [LARGE SCALE GENOMIC DNA]</scope>
    <source>
        <strain evidence="3">ALCF2SS1-6</strain>
    </source>
</reference>
<dbReference type="InterPro" id="IPR036047">
    <property type="entry name" value="F-box-like_dom_sf"/>
</dbReference>
<dbReference type="EMBL" id="ML122285">
    <property type="protein sequence ID" value="RPD56785.1"/>
    <property type="molecule type" value="Genomic_DNA"/>
</dbReference>
<gene>
    <name evidence="3" type="ORF">L227DRAFT_655893</name>
</gene>
<dbReference type="AlphaFoldDB" id="A0A5C2S075"/>
<accession>A0A5C2S075</accession>
<dbReference type="Pfam" id="PF12937">
    <property type="entry name" value="F-box-like"/>
    <property type="match status" value="1"/>
</dbReference>
<dbReference type="SUPFAM" id="SSF52047">
    <property type="entry name" value="RNI-like"/>
    <property type="match status" value="1"/>
</dbReference>
<feature type="domain" description="F-box" evidence="2">
    <location>
        <begin position="5"/>
        <end position="39"/>
    </location>
</feature>
<evidence type="ECO:0000313" key="3">
    <source>
        <dbReference type="EMBL" id="RPD56785.1"/>
    </source>
</evidence>
<dbReference type="Proteomes" id="UP000313359">
    <property type="component" value="Unassembled WGS sequence"/>
</dbReference>
<proteinExistence type="predicted"/>